<reference evidence="6 7" key="1">
    <citation type="submission" date="2013-04" db="EMBL/GenBank/DDBJ databases">
        <title>Zunongwangia sp. 22II14-10F7 Genome Sequencing.</title>
        <authorList>
            <person name="Lai Q."/>
            <person name="Shao Z."/>
        </authorList>
    </citation>
    <scope>NUCLEOTIDE SEQUENCE [LARGE SCALE GENOMIC DNA]</scope>
    <source>
        <strain evidence="6 7">22II14-10F7</strain>
    </source>
</reference>
<evidence type="ECO:0000313" key="7">
    <source>
        <dbReference type="Proteomes" id="UP000192746"/>
    </source>
</evidence>
<dbReference type="InterPro" id="IPR029439">
    <property type="entry name" value="Wzt_C"/>
</dbReference>
<sequence length="419" mass="47101">MSVILKAENISKQYRLGIVGTGTLSHDLNRWWHYIQGKEDPYLKVGAVNDRSAKANEDYVWALRDINFEVKTGEVLGIIGKNGAGKSTLLKLLSRVTSPTTGSIKTKGRIASLLEVGTGFHPELTGRENIYLNGAILGMTKPEIKAKIDEIIAFSGCEMYIDTPVKRYSSGMRVRLGFAVAAHLEPEILVVDEVLAVGDAEFQKKALGKMRDLSTGEGRTVLFVSHNMASVQNLCTRGIVLENGEIFFAGRIEEAIGNYLSSKDQKFSFSSSGRVKKSDKICIQNLKILNEFNTEIETILSGETLCFEIRLIAAENLNSLHIGLGFYSNEEIPQFHCSTETLNQPYFNIQKGENTVYLEIPKWPLASGNYYLNIYLRYENETIDYIKEAIWIKSEKGDFYNTGFLPSWNKGFMCEYEWK</sequence>
<dbReference type="CDD" id="cd03220">
    <property type="entry name" value="ABC_KpsT_Wzt"/>
    <property type="match status" value="1"/>
</dbReference>
<dbReference type="AlphaFoldDB" id="A0A1Y1T8M2"/>
<dbReference type="EMBL" id="ARYN01000001">
    <property type="protein sequence ID" value="ORL47417.1"/>
    <property type="molecule type" value="Genomic_DNA"/>
</dbReference>
<keyword evidence="7" id="KW-1185">Reference proteome</keyword>
<dbReference type="PROSITE" id="PS00211">
    <property type="entry name" value="ABC_TRANSPORTER_1"/>
    <property type="match status" value="1"/>
</dbReference>
<dbReference type="Pfam" id="PF00005">
    <property type="entry name" value="ABC_tran"/>
    <property type="match status" value="1"/>
</dbReference>
<evidence type="ECO:0000256" key="2">
    <source>
        <dbReference type="ARBA" id="ARBA00022448"/>
    </source>
</evidence>
<dbReference type="GO" id="GO:0016887">
    <property type="term" value="F:ATP hydrolysis activity"/>
    <property type="evidence" value="ECO:0007669"/>
    <property type="project" value="InterPro"/>
</dbReference>
<keyword evidence="4 6" id="KW-0067">ATP-binding</keyword>
<dbReference type="SUPFAM" id="SSF52540">
    <property type="entry name" value="P-loop containing nucleoside triphosphate hydrolases"/>
    <property type="match status" value="1"/>
</dbReference>
<dbReference type="InterPro" id="IPR015860">
    <property type="entry name" value="ABC_transpr_TagH-like"/>
</dbReference>
<evidence type="ECO:0000256" key="4">
    <source>
        <dbReference type="ARBA" id="ARBA00022840"/>
    </source>
</evidence>
<keyword evidence="3" id="KW-0547">Nucleotide-binding</keyword>
<dbReference type="PROSITE" id="PS50893">
    <property type="entry name" value="ABC_TRANSPORTER_2"/>
    <property type="match status" value="1"/>
</dbReference>
<dbReference type="PANTHER" id="PTHR46743:SF2">
    <property type="entry name" value="TEICHOIC ACIDS EXPORT ATP-BINDING PROTEIN TAGH"/>
    <property type="match status" value="1"/>
</dbReference>
<protein>
    <submittedName>
        <fullName evidence="6">ABC transporter ATP-binding protein</fullName>
    </submittedName>
</protein>
<dbReference type="GO" id="GO:0016020">
    <property type="term" value="C:membrane"/>
    <property type="evidence" value="ECO:0007669"/>
    <property type="project" value="InterPro"/>
</dbReference>
<name>A0A1Y1T8M2_9FLAO</name>
<dbReference type="OrthoDB" id="9801987at2"/>
<dbReference type="STRING" id="1185767.IIF7_01610"/>
<dbReference type="InterPro" id="IPR050683">
    <property type="entry name" value="Bact_Polysacc_Export_ATP-bd"/>
</dbReference>
<comment type="similarity">
    <text evidence="1">Belongs to the ABC transporter superfamily.</text>
</comment>
<dbReference type="GO" id="GO:0005524">
    <property type="term" value="F:ATP binding"/>
    <property type="evidence" value="ECO:0007669"/>
    <property type="project" value="UniProtKB-KW"/>
</dbReference>
<dbReference type="PANTHER" id="PTHR46743">
    <property type="entry name" value="TEICHOIC ACIDS EXPORT ATP-BINDING PROTEIN TAGH"/>
    <property type="match status" value="1"/>
</dbReference>
<dbReference type="Gene3D" id="2.70.50.60">
    <property type="entry name" value="abc- transporter (atp binding component) like domain"/>
    <property type="match status" value="1"/>
</dbReference>
<accession>A0A1Y1T8M2</accession>
<dbReference type="InterPro" id="IPR003593">
    <property type="entry name" value="AAA+_ATPase"/>
</dbReference>
<evidence type="ECO:0000259" key="5">
    <source>
        <dbReference type="PROSITE" id="PS50893"/>
    </source>
</evidence>
<dbReference type="InterPro" id="IPR003439">
    <property type="entry name" value="ABC_transporter-like_ATP-bd"/>
</dbReference>
<dbReference type="Proteomes" id="UP000192746">
    <property type="component" value="Unassembled WGS sequence"/>
</dbReference>
<gene>
    <name evidence="6" type="ORF">IIF7_01610</name>
</gene>
<comment type="caution">
    <text evidence="6">The sequence shown here is derived from an EMBL/GenBank/DDBJ whole genome shotgun (WGS) entry which is preliminary data.</text>
</comment>
<dbReference type="InterPro" id="IPR017871">
    <property type="entry name" value="ABC_transporter-like_CS"/>
</dbReference>
<evidence type="ECO:0000256" key="3">
    <source>
        <dbReference type="ARBA" id="ARBA00022741"/>
    </source>
</evidence>
<evidence type="ECO:0000256" key="1">
    <source>
        <dbReference type="ARBA" id="ARBA00005417"/>
    </source>
</evidence>
<dbReference type="InterPro" id="IPR027417">
    <property type="entry name" value="P-loop_NTPase"/>
</dbReference>
<dbReference type="RefSeq" id="WP_084839906.1">
    <property type="nucleotide sequence ID" value="NZ_ARYN01000001.1"/>
</dbReference>
<feature type="domain" description="ABC transporter" evidence="5">
    <location>
        <begin position="43"/>
        <end position="268"/>
    </location>
</feature>
<keyword evidence="2" id="KW-0813">Transport</keyword>
<dbReference type="Gene3D" id="3.40.50.300">
    <property type="entry name" value="P-loop containing nucleotide triphosphate hydrolases"/>
    <property type="match status" value="1"/>
</dbReference>
<dbReference type="SMART" id="SM00382">
    <property type="entry name" value="AAA"/>
    <property type="match status" value="1"/>
</dbReference>
<dbReference type="GO" id="GO:0140359">
    <property type="term" value="F:ABC-type transporter activity"/>
    <property type="evidence" value="ECO:0007669"/>
    <property type="project" value="InterPro"/>
</dbReference>
<evidence type="ECO:0000313" key="6">
    <source>
        <dbReference type="EMBL" id="ORL47417.1"/>
    </source>
</evidence>
<dbReference type="CDD" id="cd10147">
    <property type="entry name" value="Wzt_C-like"/>
    <property type="match status" value="1"/>
</dbReference>
<organism evidence="6 7">
    <name type="scientific">Zunongwangia atlantica 22II14-10F7</name>
    <dbReference type="NCBI Taxonomy" id="1185767"/>
    <lineage>
        <taxon>Bacteria</taxon>
        <taxon>Pseudomonadati</taxon>
        <taxon>Bacteroidota</taxon>
        <taxon>Flavobacteriia</taxon>
        <taxon>Flavobacteriales</taxon>
        <taxon>Flavobacteriaceae</taxon>
        <taxon>Zunongwangia</taxon>
    </lineage>
</organism>
<dbReference type="Pfam" id="PF14524">
    <property type="entry name" value="Wzt_C"/>
    <property type="match status" value="1"/>
</dbReference>
<proteinExistence type="inferred from homology"/>